<evidence type="ECO:0000313" key="14">
    <source>
        <dbReference type="EMBL" id="GEU41493.1"/>
    </source>
</evidence>
<keyword evidence="6" id="KW-0229">DNA integration</keyword>
<keyword evidence="7" id="KW-0695">RNA-directed DNA polymerase</keyword>
<evidence type="ECO:0000256" key="4">
    <source>
        <dbReference type="ARBA" id="ARBA00022801"/>
    </source>
</evidence>
<keyword evidence="1" id="KW-0540">Nuclease</keyword>
<keyword evidence="2" id="KW-0479">Metal-binding</keyword>
<feature type="compositionally biased region" description="Low complexity" evidence="12">
    <location>
        <begin position="84"/>
        <end position="97"/>
    </location>
</feature>
<dbReference type="EMBL" id="BKCJ010001445">
    <property type="protein sequence ID" value="GEU41493.1"/>
    <property type="molecule type" value="Genomic_DNA"/>
</dbReference>
<sequence>MQVNVQFLQQLQPEWSWFVTIVKQQHKLDEVAYHKLFDILKQYQNEVNELHAEKLARNANPLALVATAQASQDPFYQTSRSHRSSAPSSKPSIPSRSHMTTRHKGKEIAKPITPPSETASEEDSYPKQAQRDKDMQKNLALISKYFKKIYKPTNNNLRTSSNSKNKNVDTTLRENVGSKVVQQSGIQCFNCREFGHFAKECRKPKRLADTDEEVDEQELEAHYSYMAKIQEVPTADSDSESVEQTKQAEFEKFKAFNDRTIDYDKLERKLNDALGQLAHKDTVIREGLKTKAYEISVVKEKHDELMKQSLLTKSHYEGLVKQKTKVPTYNGRPTFANPRYLKQAQSKIPCMYTFPYNQSTNANRLIPDREETLALERGSRSKLNKDSVRPYDYTKLNSLYEIFKLPTQDYETQLAHTNEIRRKMWPKSFVKSKPKIYKNVGFLPVLKSISKSRQAYNVMTNNINHFKQIVDDAWIKHSKDLFRALTAHDMEILIQRCLMPLAIKTQSDSFKFVHELKQEMHADLKYVESLEKEIDELESDKVEFSDMYDVILQECVSKDVVCSYLMSLSDLDALDELQCLYLHKVKECDCLAQKLSKQTESISKKEREQYFKIQDLKAQLQDQNIATSELKKLIEMGKGKSMDTKFDRPSVARQPNAQRIPKPSVLGKPIPFLNSLDIIYFQKTRSVSKANMSEGLSKPVTAQTLPQTAKKAVSNTNVLKPGMYRIDNRTPHTRAPQLPQTVRNTNPRVLPQFLDMEIWFKEMSRSTGLTTSKDSITISSQLVNFMMQIWRLLSGSLHVLLEIFRATPTQAWLWHQRLSHLNFDCINLLLKKDIVIGLYKLKYVKDQLCPSCELSKAKRSSFKSKAVPSLKGRLNLLYMDLCGPMRVASINGKKYILVSDYDNPDPVPQRQYVSSLANADVPSQQELDLLFSPLYDEFFNAGSNPSTNVQSTSATSTHTNVHAEENNNDQAKEGEQIQDDEFTNLFYADHAGCIDSRKSTSGGIQFLVDKLVSWMSKKQNCTAMLSAEAEYVALSASCAQVITEYQLADMFTKALPEDRFKYLVRRIGMRCLTSAELEVLAKESA</sequence>
<gene>
    <name evidence="14" type="ORF">Tci_013471</name>
</gene>
<keyword evidence="8" id="KW-0548">Nucleotidyltransferase</keyword>
<feature type="coiled-coil region" evidence="11">
    <location>
        <begin position="33"/>
        <end position="60"/>
    </location>
</feature>
<keyword evidence="5" id="KW-0460">Magnesium</keyword>
<feature type="coiled-coil region" evidence="11">
    <location>
        <begin position="520"/>
        <end position="547"/>
    </location>
</feature>
<dbReference type="GO" id="GO:0006310">
    <property type="term" value="P:DNA recombination"/>
    <property type="evidence" value="ECO:0007669"/>
    <property type="project" value="UniProtKB-KW"/>
</dbReference>
<keyword evidence="11" id="KW-0175">Coiled coil</keyword>
<evidence type="ECO:0000256" key="7">
    <source>
        <dbReference type="ARBA" id="ARBA00022918"/>
    </source>
</evidence>
<dbReference type="Pfam" id="PF00098">
    <property type="entry name" value="zf-CCHC"/>
    <property type="match status" value="1"/>
</dbReference>
<evidence type="ECO:0000256" key="2">
    <source>
        <dbReference type="ARBA" id="ARBA00022723"/>
    </source>
</evidence>
<dbReference type="GO" id="GO:0003887">
    <property type="term" value="F:DNA-directed DNA polymerase activity"/>
    <property type="evidence" value="ECO:0007669"/>
    <property type="project" value="UniProtKB-KW"/>
</dbReference>
<dbReference type="PANTHER" id="PTHR42648:SF11">
    <property type="entry name" value="TRANSPOSON TY4-P GAG-POL POLYPROTEIN"/>
    <property type="match status" value="1"/>
</dbReference>
<evidence type="ECO:0000259" key="13">
    <source>
        <dbReference type="PROSITE" id="PS50158"/>
    </source>
</evidence>
<keyword evidence="4" id="KW-0378">Hydrolase</keyword>
<dbReference type="PANTHER" id="PTHR42648">
    <property type="entry name" value="TRANSPOSASE, PUTATIVE-RELATED"/>
    <property type="match status" value="1"/>
</dbReference>
<dbReference type="InterPro" id="IPR025724">
    <property type="entry name" value="GAG-pre-integrase_dom"/>
</dbReference>
<keyword evidence="8" id="KW-0808">Transferase</keyword>
<dbReference type="GO" id="GO:0003964">
    <property type="term" value="F:RNA-directed DNA polymerase activity"/>
    <property type="evidence" value="ECO:0007669"/>
    <property type="project" value="UniProtKB-KW"/>
</dbReference>
<evidence type="ECO:0000256" key="11">
    <source>
        <dbReference type="SAM" id="Coils"/>
    </source>
</evidence>
<dbReference type="GO" id="GO:0003676">
    <property type="term" value="F:nucleic acid binding"/>
    <property type="evidence" value="ECO:0007669"/>
    <property type="project" value="InterPro"/>
</dbReference>
<dbReference type="InterPro" id="IPR001878">
    <property type="entry name" value="Znf_CCHC"/>
</dbReference>
<dbReference type="SUPFAM" id="SSF57756">
    <property type="entry name" value="Retrovirus zinc finger-like domains"/>
    <property type="match status" value="1"/>
</dbReference>
<dbReference type="GO" id="GO:0015074">
    <property type="term" value="P:DNA integration"/>
    <property type="evidence" value="ECO:0007669"/>
    <property type="project" value="UniProtKB-KW"/>
</dbReference>
<proteinExistence type="predicted"/>
<keyword evidence="10" id="KW-0862">Zinc</keyword>
<name>A0A6L2JWS3_TANCI</name>
<evidence type="ECO:0000256" key="8">
    <source>
        <dbReference type="ARBA" id="ARBA00022932"/>
    </source>
</evidence>
<evidence type="ECO:0000256" key="1">
    <source>
        <dbReference type="ARBA" id="ARBA00022722"/>
    </source>
</evidence>
<keyword evidence="10" id="KW-0863">Zinc-finger</keyword>
<evidence type="ECO:0000256" key="3">
    <source>
        <dbReference type="ARBA" id="ARBA00022759"/>
    </source>
</evidence>
<protein>
    <recommendedName>
        <fullName evidence="13">CCHC-type domain-containing protein</fullName>
    </recommendedName>
</protein>
<reference evidence="14" key="1">
    <citation type="journal article" date="2019" name="Sci. Rep.">
        <title>Draft genome of Tanacetum cinerariifolium, the natural source of mosquito coil.</title>
        <authorList>
            <person name="Yamashiro T."/>
            <person name="Shiraishi A."/>
            <person name="Satake H."/>
            <person name="Nakayama K."/>
        </authorList>
    </citation>
    <scope>NUCLEOTIDE SEQUENCE</scope>
</reference>
<dbReference type="Gene3D" id="4.10.60.10">
    <property type="entry name" value="Zinc finger, CCHC-type"/>
    <property type="match status" value="1"/>
</dbReference>
<dbReference type="AlphaFoldDB" id="A0A6L2JWS3"/>
<dbReference type="GO" id="GO:0016787">
    <property type="term" value="F:hydrolase activity"/>
    <property type="evidence" value="ECO:0007669"/>
    <property type="project" value="UniProtKB-KW"/>
</dbReference>
<feature type="region of interest" description="Disordered" evidence="12">
    <location>
        <begin position="73"/>
        <end position="134"/>
    </location>
</feature>
<dbReference type="CDD" id="cd09272">
    <property type="entry name" value="RNase_HI_RT_Ty1"/>
    <property type="match status" value="1"/>
</dbReference>
<evidence type="ECO:0000256" key="12">
    <source>
        <dbReference type="SAM" id="MobiDB-lite"/>
    </source>
</evidence>
<accession>A0A6L2JWS3</accession>
<feature type="region of interest" description="Disordered" evidence="12">
    <location>
        <begin position="723"/>
        <end position="742"/>
    </location>
</feature>
<comment type="caution">
    <text evidence="14">The sequence shown here is derived from an EMBL/GenBank/DDBJ whole genome shotgun (WGS) entry which is preliminary data.</text>
</comment>
<evidence type="ECO:0000256" key="10">
    <source>
        <dbReference type="PROSITE-ProRule" id="PRU00047"/>
    </source>
</evidence>
<evidence type="ECO:0000256" key="6">
    <source>
        <dbReference type="ARBA" id="ARBA00022908"/>
    </source>
</evidence>
<feature type="domain" description="CCHC-type" evidence="13">
    <location>
        <begin position="188"/>
        <end position="203"/>
    </location>
</feature>
<keyword evidence="9" id="KW-0233">DNA recombination</keyword>
<dbReference type="Pfam" id="PF13976">
    <property type="entry name" value="gag_pre-integrs"/>
    <property type="match status" value="1"/>
</dbReference>
<dbReference type="GO" id="GO:0004519">
    <property type="term" value="F:endonuclease activity"/>
    <property type="evidence" value="ECO:0007669"/>
    <property type="project" value="UniProtKB-KW"/>
</dbReference>
<keyword evidence="3" id="KW-0255">Endonuclease</keyword>
<dbReference type="SMART" id="SM00343">
    <property type="entry name" value="ZnF_C2HC"/>
    <property type="match status" value="1"/>
</dbReference>
<dbReference type="PROSITE" id="PS50158">
    <property type="entry name" value="ZF_CCHC"/>
    <property type="match status" value="1"/>
</dbReference>
<keyword evidence="8" id="KW-0239">DNA-directed DNA polymerase</keyword>
<evidence type="ECO:0000256" key="9">
    <source>
        <dbReference type="ARBA" id="ARBA00023172"/>
    </source>
</evidence>
<dbReference type="InterPro" id="IPR036875">
    <property type="entry name" value="Znf_CCHC_sf"/>
</dbReference>
<organism evidence="14">
    <name type="scientific">Tanacetum cinerariifolium</name>
    <name type="common">Dalmatian daisy</name>
    <name type="synonym">Chrysanthemum cinerariifolium</name>
    <dbReference type="NCBI Taxonomy" id="118510"/>
    <lineage>
        <taxon>Eukaryota</taxon>
        <taxon>Viridiplantae</taxon>
        <taxon>Streptophyta</taxon>
        <taxon>Embryophyta</taxon>
        <taxon>Tracheophyta</taxon>
        <taxon>Spermatophyta</taxon>
        <taxon>Magnoliopsida</taxon>
        <taxon>eudicotyledons</taxon>
        <taxon>Gunneridae</taxon>
        <taxon>Pentapetalae</taxon>
        <taxon>asterids</taxon>
        <taxon>campanulids</taxon>
        <taxon>Asterales</taxon>
        <taxon>Asteraceae</taxon>
        <taxon>Asteroideae</taxon>
        <taxon>Anthemideae</taxon>
        <taxon>Anthemidinae</taxon>
        <taxon>Tanacetum</taxon>
    </lineage>
</organism>
<evidence type="ECO:0000256" key="5">
    <source>
        <dbReference type="ARBA" id="ARBA00022842"/>
    </source>
</evidence>
<dbReference type="InterPro" id="IPR039537">
    <property type="entry name" value="Retrotran_Ty1/copia-like"/>
</dbReference>
<dbReference type="GO" id="GO:0008270">
    <property type="term" value="F:zinc ion binding"/>
    <property type="evidence" value="ECO:0007669"/>
    <property type="project" value="UniProtKB-KW"/>
</dbReference>